<dbReference type="EMBL" id="JYNV01000240">
    <property type="protein sequence ID" value="KZM21710.1"/>
    <property type="molecule type" value="Genomic_DNA"/>
</dbReference>
<protein>
    <submittedName>
        <fullName evidence="2">Uncharacterized protein</fullName>
    </submittedName>
</protein>
<proteinExistence type="predicted"/>
<feature type="compositionally biased region" description="Basic and acidic residues" evidence="1">
    <location>
        <begin position="176"/>
        <end position="185"/>
    </location>
</feature>
<sequence>MAPSATTAHVSWAPTSRHPRDERSPHTTSRAITIPGARPAFPVPSILRNKDKGAGHVHHHLDNITDYYPRDRYSLYQRSQPTWQELRIEKSEALITSNVASSRDKGRSWVGLQRNAPVCVPRPTVAVKEVAIVPEYMPPCENKVEINKYWWQTEMQKRARRAVDRDSGYQSEEQQDEKGVCVKKV</sequence>
<accession>A0A163BDG9</accession>
<feature type="region of interest" description="Disordered" evidence="1">
    <location>
        <begin position="161"/>
        <end position="185"/>
    </location>
</feature>
<reference evidence="2 3" key="1">
    <citation type="journal article" date="2016" name="Sci. Rep.">
        <title>Draft genome sequencing and secretome analysis of fungal phytopathogen Ascochyta rabiei provides insight into the necrotrophic effector repertoire.</title>
        <authorList>
            <person name="Verma S."/>
            <person name="Gazara R.K."/>
            <person name="Nizam S."/>
            <person name="Parween S."/>
            <person name="Chattopadhyay D."/>
            <person name="Verma P.K."/>
        </authorList>
    </citation>
    <scope>NUCLEOTIDE SEQUENCE [LARGE SCALE GENOMIC DNA]</scope>
    <source>
        <strain evidence="2 3">ArDII</strain>
    </source>
</reference>
<dbReference type="OrthoDB" id="10345085at2759"/>
<comment type="caution">
    <text evidence="2">The sequence shown here is derived from an EMBL/GenBank/DDBJ whole genome shotgun (WGS) entry which is preliminary data.</text>
</comment>
<dbReference type="Proteomes" id="UP000076837">
    <property type="component" value="Unassembled WGS sequence"/>
</dbReference>
<organism evidence="2 3">
    <name type="scientific">Didymella rabiei</name>
    <name type="common">Chickpea ascochyta blight fungus</name>
    <name type="synonym">Mycosphaerella rabiei</name>
    <dbReference type="NCBI Taxonomy" id="5454"/>
    <lineage>
        <taxon>Eukaryota</taxon>
        <taxon>Fungi</taxon>
        <taxon>Dikarya</taxon>
        <taxon>Ascomycota</taxon>
        <taxon>Pezizomycotina</taxon>
        <taxon>Dothideomycetes</taxon>
        <taxon>Pleosporomycetidae</taxon>
        <taxon>Pleosporales</taxon>
        <taxon>Pleosporineae</taxon>
        <taxon>Didymellaceae</taxon>
        <taxon>Ascochyta</taxon>
    </lineage>
</organism>
<evidence type="ECO:0000313" key="2">
    <source>
        <dbReference type="EMBL" id="KZM21710.1"/>
    </source>
</evidence>
<feature type="region of interest" description="Disordered" evidence="1">
    <location>
        <begin position="1"/>
        <end position="29"/>
    </location>
</feature>
<evidence type="ECO:0000313" key="3">
    <source>
        <dbReference type="Proteomes" id="UP000076837"/>
    </source>
</evidence>
<evidence type="ECO:0000256" key="1">
    <source>
        <dbReference type="SAM" id="MobiDB-lite"/>
    </source>
</evidence>
<gene>
    <name evidence="2" type="ORF">ST47_g7117</name>
</gene>
<keyword evidence="3" id="KW-1185">Reference proteome</keyword>
<name>A0A163BDG9_DIDRA</name>
<dbReference type="AlphaFoldDB" id="A0A163BDG9"/>